<dbReference type="InterPro" id="IPR043136">
    <property type="entry name" value="B30.2/SPRY_sf"/>
</dbReference>
<name>A0ABD2IBT8_HETSC</name>
<proteinExistence type="predicted"/>
<evidence type="ECO:0000256" key="2">
    <source>
        <dbReference type="SAM" id="MobiDB-lite"/>
    </source>
</evidence>
<dbReference type="AlphaFoldDB" id="A0ABD2IBT8"/>
<accession>A0ABD2IBT8</accession>
<feature type="compositionally biased region" description="Polar residues" evidence="2">
    <location>
        <begin position="1"/>
        <end position="12"/>
    </location>
</feature>
<keyword evidence="1" id="KW-0175">Coiled coil</keyword>
<feature type="region of interest" description="Disordered" evidence="2">
    <location>
        <begin position="1"/>
        <end position="43"/>
    </location>
</feature>
<evidence type="ECO:0000313" key="5">
    <source>
        <dbReference type="Proteomes" id="UP001620645"/>
    </source>
</evidence>
<evidence type="ECO:0000259" key="3">
    <source>
        <dbReference type="PROSITE" id="PS50188"/>
    </source>
</evidence>
<feature type="compositionally biased region" description="Polar residues" evidence="2">
    <location>
        <begin position="22"/>
        <end position="31"/>
    </location>
</feature>
<evidence type="ECO:0000256" key="1">
    <source>
        <dbReference type="SAM" id="Coils"/>
    </source>
</evidence>
<evidence type="ECO:0000313" key="4">
    <source>
        <dbReference type="EMBL" id="KAL3077604.1"/>
    </source>
</evidence>
<dbReference type="InterPro" id="IPR003877">
    <property type="entry name" value="SPRY_dom"/>
</dbReference>
<keyword evidence="5" id="KW-1185">Reference proteome</keyword>
<dbReference type="PROSITE" id="PS50188">
    <property type="entry name" value="B302_SPRY"/>
    <property type="match status" value="1"/>
</dbReference>
<protein>
    <recommendedName>
        <fullName evidence="3">B30.2/SPRY domain-containing protein</fullName>
    </recommendedName>
</protein>
<dbReference type="Gene3D" id="2.60.120.920">
    <property type="match status" value="1"/>
</dbReference>
<dbReference type="InterPro" id="IPR013320">
    <property type="entry name" value="ConA-like_dom_sf"/>
</dbReference>
<dbReference type="InterPro" id="IPR044736">
    <property type="entry name" value="Gid1/RanBPM/SPLA_SPRY"/>
</dbReference>
<gene>
    <name evidence="4" type="ORF">niasHS_012807</name>
</gene>
<dbReference type="Pfam" id="PF00622">
    <property type="entry name" value="SPRY"/>
    <property type="match status" value="1"/>
</dbReference>
<dbReference type="EMBL" id="JBICCN010000325">
    <property type="protein sequence ID" value="KAL3077604.1"/>
    <property type="molecule type" value="Genomic_DNA"/>
</dbReference>
<comment type="caution">
    <text evidence="4">The sequence shown here is derived from an EMBL/GenBank/DDBJ whole genome shotgun (WGS) entry which is preliminary data.</text>
</comment>
<reference evidence="4 5" key="1">
    <citation type="submission" date="2024-10" db="EMBL/GenBank/DDBJ databases">
        <authorList>
            <person name="Kim D."/>
        </authorList>
    </citation>
    <scope>NUCLEOTIDE SEQUENCE [LARGE SCALE GENOMIC DNA]</scope>
    <source>
        <strain evidence="4">Taebaek</strain>
    </source>
</reference>
<dbReference type="InterPro" id="IPR001870">
    <property type="entry name" value="B30.2/SPRY"/>
</dbReference>
<dbReference type="Proteomes" id="UP001620645">
    <property type="component" value="Unassembled WGS sequence"/>
</dbReference>
<feature type="domain" description="B30.2/SPRY" evidence="3">
    <location>
        <begin position="154"/>
        <end position="348"/>
    </location>
</feature>
<feature type="coiled-coil region" evidence="1">
    <location>
        <begin position="51"/>
        <end position="108"/>
    </location>
</feature>
<organism evidence="4 5">
    <name type="scientific">Heterodera schachtii</name>
    <name type="common">Sugarbeet cyst nematode worm</name>
    <name type="synonym">Tylenchus schachtii</name>
    <dbReference type="NCBI Taxonomy" id="97005"/>
    <lineage>
        <taxon>Eukaryota</taxon>
        <taxon>Metazoa</taxon>
        <taxon>Ecdysozoa</taxon>
        <taxon>Nematoda</taxon>
        <taxon>Chromadorea</taxon>
        <taxon>Rhabditida</taxon>
        <taxon>Tylenchina</taxon>
        <taxon>Tylenchomorpha</taxon>
        <taxon>Tylenchoidea</taxon>
        <taxon>Heteroderidae</taxon>
        <taxon>Heteroderinae</taxon>
        <taxon>Heterodera</taxon>
    </lineage>
</organism>
<sequence length="354" mass="40711">MSISTNSTNGDFTPTEGEVNCESISLDNDGQSDGKVTDQQQQKEFREKCAKMEMDAKIIKLELEKKLLEEKLKHKELMLEHFLIQSKLAKMEEKEKELEKEKPKAFAEQKMLWERIGELEKQLKQRKEGKESEYSNGNYGIVEKMEELLAREMEKQQTMLCSKIDEKFSYPQQNCWDVNACHNDLEIVGPNKMIVHYQKNGNADWSWRSVFAKYSILSRNNSTSIFYFKILVHNLKSTILFGIARKHQAKLDKTMQLHNGTYARISNGHFWINGPGRGAAQYAYGCGDIVGFGVNLTTRQLIFTRKGLLLDITDMFIDSSFSADSLYPFISLHSFGDKIEAEFGLPISEGRKIQ</sequence>
<dbReference type="CDD" id="cd12885">
    <property type="entry name" value="SPRY_RanBP_like"/>
    <property type="match status" value="1"/>
</dbReference>
<dbReference type="SUPFAM" id="SSF49899">
    <property type="entry name" value="Concanavalin A-like lectins/glucanases"/>
    <property type="match status" value="1"/>
</dbReference>